<proteinExistence type="predicted"/>
<protein>
    <submittedName>
        <fullName evidence="1">Uncharacterized protein</fullName>
    </submittedName>
</protein>
<reference evidence="1 2" key="1">
    <citation type="submission" date="2015-08" db="EMBL/GenBank/DDBJ databases">
        <title>Next Generation Sequencing and Analysis of the Genome of Puccinia sorghi L Schw, the Causal Agent of Maize Common Rust.</title>
        <authorList>
            <person name="Rochi L."/>
            <person name="Burguener G."/>
            <person name="Darino M."/>
            <person name="Turjanski A."/>
            <person name="Kreff E."/>
            <person name="Dieguez M.J."/>
            <person name="Sacco F."/>
        </authorList>
    </citation>
    <scope>NUCLEOTIDE SEQUENCE [LARGE SCALE GENOMIC DNA]</scope>
    <source>
        <strain evidence="1 2">RO10H11247</strain>
    </source>
</reference>
<keyword evidence="2" id="KW-1185">Reference proteome</keyword>
<dbReference type="EMBL" id="LAVV01008280">
    <property type="protein sequence ID" value="KNZ53233.1"/>
    <property type="molecule type" value="Genomic_DNA"/>
</dbReference>
<dbReference type="VEuPathDB" id="FungiDB:VP01_32g14"/>
<gene>
    <name evidence="1" type="ORF">VP01_32g14</name>
</gene>
<dbReference type="AlphaFoldDB" id="A0A0L6UXG4"/>
<comment type="caution">
    <text evidence="1">The sequence shown here is derived from an EMBL/GenBank/DDBJ whole genome shotgun (WGS) entry which is preliminary data.</text>
</comment>
<accession>A0A0L6UXG4</accession>
<sequence length="363" mass="41953">MFYFWGLNTIAVHRILGDYLKTLSFQKYDWTQIIPDAIMIPSSVGMLNITQSQISLPHPLLFLKTSTPSHSSIVICKMHSNYWQNSDFCWNLIDPNLLRRTLDQFPINHEDLICFCEKYPYAHEFRNSELCIEIIWNYHLNKHKNILWKAGILTDLDKGPQNLHYRHAPLSRSTTGRSGQAPLSRWDGFSEEEFLLGKFYLSHISAQHDHVPEHFKATYSAIHVILRLVSSWGTCIYSCIMFHISPPQKGRQWLLYVSLIETFLLPRNYSLLTPFLQKCNSGWFLGCNRGVIVVLYSYSMAIFTHCLPFWVGVSNTSLLLKHSIKIFLIQSSGSLALFPPPSFLSFSSSHNYFLPPIFPILNS</sequence>
<dbReference type="Proteomes" id="UP000037035">
    <property type="component" value="Unassembled WGS sequence"/>
</dbReference>
<evidence type="ECO:0000313" key="1">
    <source>
        <dbReference type="EMBL" id="KNZ53233.1"/>
    </source>
</evidence>
<evidence type="ECO:0000313" key="2">
    <source>
        <dbReference type="Proteomes" id="UP000037035"/>
    </source>
</evidence>
<organism evidence="1 2">
    <name type="scientific">Puccinia sorghi</name>
    <dbReference type="NCBI Taxonomy" id="27349"/>
    <lineage>
        <taxon>Eukaryota</taxon>
        <taxon>Fungi</taxon>
        <taxon>Dikarya</taxon>
        <taxon>Basidiomycota</taxon>
        <taxon>Pucciniomycotina</taxon>
        <taxon>Pucciniomycetes</taxon>
        <taxon>Pucciniales</taxon>
        <taxon>Pucciniaceae</taxon>
        <taxon>Puccinia</taxon>
    </lineage>
</organism>
<name>A0A0L6UXG4_9BASI</name>